<evidence type="ECO:0000313" key="1">
    <source>
        <dbReference type="EMBL" id="AMY71392.1"/>
    </source>
</evidence>
<dbReference type="RefSeq" id="WP_066816876.1">
    <property type="nucleotide sequence ID" value="NZ_CP012661.1"/>
</dbReference>
<organism evidence="1 2">
    <name type="scientific">Frigidibacter mobilis</name>
    <dbReference type="NCBI Taxonomy" id="1335048"/>
    <lineage>
        <taxon>Bacteria</taxon>
        <taxon>Pseudomonadati</taxon>
        <taxon>Pseudomonadota</taxon>
        <taxon>Alphaproteobacteria</taxon>
        <taxon>Rhodobacterales</taxon>
        <taxon>Paracoccaceae</taxon>
        <taxon>Frigidibacter</taxon>
    </lineage>
</organism>
<proteinExistence type="predicted"/>
<evidence type="ECO:0008006" key="3">
    <source>
        <dbReference type="Google" id="ProtNLM"/>
    </source>
</evidence>
<keyword evidence="2" id="KW-1185">Reference proteome</keyword>
<dbReference type="STRING" id="1335048.AKL17_4177"/>
<dbReference type="InterPro" id="IPR024409">
    <property type="entry name" value="DUF3833"/>
</dbReference>
<dbReference type="Proteomes" id="UP000076128">
    <property type="component" value="Chromosome"/>
</dbReference>
<dbReference type="KEGG" id="daa:AKL17_4177"/>
<gene>
    <name evidence="1" type="ORF">AKL17_4177</name>
</gene>
<dbReference type="OrthoDB" id="5296954at2"/>
<dbReference type="PATRIC" id="fig|1335048.3.peg.4345"/>
<evidence type="ECO:0000313" key="2">
    <source>
        <dbReference type="Proteomes" id="UP000076128"/>
    </source>
</evidence>
<dbReference type="EMBL" id="CP012661">
    <property type="protein sequence ID" value="AMY71392.1"/>
    <property type="molecule type" value="Genomic_DNA"/>
</dbReference>
<accession>A0A159Z7H6</accession>
<dbReference type="AlphaFoldDB" id="A0A159Z7H6"/>
<sequence>MTGFVLGVAAALLLVWLRGRLAGFGAQASGDYAGGPALDIRAALNGPLLCEGVIYGPTGRARSRFVGEFQADWQGATCRMAEVFRYEGGAVDRRDWVLQLGNDGAISATAADVLGRGVGRQQGSAVVLRYRIRLPQDAGGHVLSVTDWMYATPGGGIVNRSQFRKWGVLVAELVATIRKAPAEAGA</sequence>
<reference evidence="1 2" key="1">
    <citation type="submission" date="2015-09" db="EMBL/GenBank/DDBJ databases">
        <title>Complete genome sequence of Defluviimonas alba cai42t isolated from an oilfield in Xinjiang.</title>
        <authorList>
            <person name="Geng S."/>
            <person name="Pan X."/>
            <person name="Wu X."/>
        </authorList>
    </citation>
    <scope>NUCLEOTIDE SEQUENCE [LARGE SCALE GENOMIC DNA]</scope>
    <source>
        <strain evidence="2">cai42</strain>
    </source>
</reference>
<dbReference type="Pfam" id="PF12915">
    <property type="entry name" value="DUF3833"/>
    <property type="match status" value="1"/>
</dbReference>
<protein>
    <recommendedName>
        <fullName evidence="3">DUF3833 domain-containing protein</fullName>
    </recommendedName>
</protein>
<name>A0A159Z7H6_9RHOB</name>